<dbReference type="OrthoDB" id="7870702at2"/>
<dbReference type="STRING" id="564137.SAMN04488238_106138"/>
<evidence type="ECO:0000313" key="2">
    <source>
        <dbReference type="EMBL" id="SDX22659.1"/>
    </source>
</evidence>
<feature type="transmembrane region" description="Helical" evidence="1">
    <location>
        <begin position="65"/>
        <end position="89"/>
    </location>
</feature>
<reference evidence="2 3" key="1">
    <citation type="submission" date="2016-10" db="EMBL/GenBank/DDBJ databases">
        <authorList>
            <person name="de Groot N.N."/>
        </authorList>
    </citation>
    <scope>NUCLEOTIDE SEQUENCE [LARGE SCALE GENOMIC DNA]</scope>
    <source>
        <strain evidence="2 3">CGMCC 1.8894</strain>
    </source>
</reference>
<gene>
    <name evidence="2" type="ORF">SAMN04488238_106138</name>
</gene>
<dbReference type="NCBIfam" id="NF033773">
    <property type="entry name" value="tellur_TrgA"/>
    <property type="match status" value="1"/>
</dbReference>
<sequence length="151" mass="16341">MFTLTRATAALLLAVLALVLTGAYRALDPEFRASGMLEVIVALSAGWIGWAMLGPRIDRRVVMGIWATMQALVVAAIVAMAVLGVAQVFRRGYDMEYDGVEEAVLGFFAILQEFVTPMWDAGFLTQAALGSALVGLIVVAAFRWFEGRRKG</sequence>
<evidence type="ECO:0000313" key="3">
    <source>
        <dbReference type="Proteomes" id="UP000198539"/>
    </source>
</evidence>
<keyword evidence="1" id="KW-0812">Transmembrane</keyword>
<keyword evidence="1" id="KW-0472">Membrane</keyword>
<evidence type="ECO:0000256" key="1">
    <source>
        <dbReference type="SAM" id="Phobius"/>
    </source>
</evidence>
<accession>A0A1H3A167</accession>
<evidence type="ECO:0008006" key="4">
    <source>
        <dbReference type="Google" id="ProtNLM"/>
    </source>
</evidence>
<dbReference type="RefSeq" id="WP_092889608.1">
    <property type="nucleotide sequence ID" value="NZ_CP061498.1"/>
</dbReference>
<name>A0A1H3A167_9RHOB</name>
<organism evidence="2 3">
    <name type="scientific">Roseicitreum antarcticum</name>
    <dbReference type="NCBI Taxonomy" id="564137"/>
    <lineage>
        <taxon>Bacteria</taxon>
        <taxon>Pseudomonadati</taxon>
        <taxon>Pseudomonadota</taxon>
        <taxon>Alphaproteobacteria</taxon>
        <taxon>Rhodobacterales</taxon>
        <taxon>Paracoccaceae</taxon>
        <taxon>Roseicitreum</taxon>
    </lineage>
</organism>
<dbReference type="AlphaFoldDB" id="A0A1H3A167"/>
<protein>
    <recommendedName>
        <fullName evidence="4">Tellurium resistance protein</fullName>
    </recommendedName>
</protein>
<proteinExistence type="predicted"/>
<keyword evidence="1" id="KW-1133">Transmembrane helix</keyword>
<dbReference type="Proteomes" id="UP000198539">
    <property type="component" value="Unassembled WGS sequence"/>
</dbReference>
<dbReference type="InterPro" id="IPR047784">
    <property type="entry name" value="TrgA"/>
</dbReference>
<feature type="transmembrane region" description="Helical" evidence="1">
    <location>
        <begin position="123"/>
        <end position="145"/>
    </location>
</feature>
<feature type="transmembrane region" description="Helical" evidence="1">
    <location>
        <begin position="35"/>
        <end position="53"/>
    </location>
</feature>
<dbReference type="EMBL" id="FNOM01000006">
    <property type="protein sequence ID" value="SDX22659.1"/>
    <property type="molecule type" value="Genomic_DNA"/>
</dbReference>
<keyword evidence="3" id="KW-1185">Reference proteome</keyword>